<evidence type="ECO:0000313" key="1">
    <source>
        <dbReference type="EMBL" id="KAJ2791934.1"/>
    </source>
</evidence>
<sequence length="447" mass="47403">HSGDGSGDDHGAGLREVRSYHIDGRPAQAPPLPPPRSLPNVRLAAGTTNRHAGVIRARGPYVGLYADSFSSDEDAADAPEIGAGVVACATTAAAPRAQPRTGAARLTGMVRPRAPTQPRQPSQRTQPTQPSQPSQPSRPETPEAPDTCCLELDSDAERVAEPVPGRRLRRIPPGETRALAGAETAAAVVAVAVEPPLEGEELNGLMAPGARGDEKQRARTAGGPLRRLLWAVDGRRREREAKLFRPVVLGAAAGQQARASGEMPWLLDSARGQADDEPERLFPFCCCAPRYCVAATFVAVLVGALVGFLAWPRVPTVSIGGLRALAPATVVYDGDRSLYGLRMPVRLTYEIHSGNFYPLRIRAARVRGFDGATGNRIIDTNLTNLDVAPLRLQFHTATADIDYLTSDPADPALADLFGKCAPRAAAVGARPIGHPAALSVRFQITVD</sequence>
<keyword evidence="2" id="KW-1185">Reference proteome</keyword>
<proteinExistence type="predicted"/>
<feature type="non-terminal residue" evidence="1">
    <location>
        <position position="447"/>
    </location>
</feature>
<evidence type="ECO:0000313" key="2">
    <source>
        <dbReference type="Proteomes" id="UP001140087"/>
    </source>
</evidence>
<reference evidence="1" key="1">
    <citation type="submission" date="2022-07" db="EMBL/GenBank/DDBJ databases">
        <title>Phylogenomic reconstructions and comparative analyses of Kickxellomycotina fungi.</title>
        <authorList>
            <person name="Reynolds N.K."/>
            <person name="Stajich J.E."/>
            <person name="Barry K."/>
            <person name="Grigoriev I.V."/>
            <person name="Crous P."/>
            <person name="Smith M.E."/>
        </authorList>
    </citation>
    <scope>NUCLEOTIDE SEQUENCE</scope>
    <source>
        <strain evidence="1">BCRC 34780</strain>
    </source>
</reference>
<dbReference type="EMBL" id="JANBUN010003216">
    <property type="protein sequence ID" value="KAJ2791934.1"/>
    <property type="molecule type" value="Genomic_DNA"/>
</dbReference>
<gene>
    <name evidence="1" type="ORF">H4R21_006242</name>
</gene>
<name>A0ACC1KMK3_9FUNG</name>
<comment type="caution">
    <text evidence="1">The sequence shown here is derived from an EMBL/GenBank/DDBJ whole genome shotgun (WGS) entry which is preliminary data.</text>
</comment>
<organism evidence="1 2">
    <name type="scientific">Coemansia helicoidea</name>
    <dbReference type="NCBI Taxonomy" id="1286919"/>
    <lineage>
        <taxon>Eukaryota</taxon>
        <taxon>Fungi</taxon>
        <taxon>Fungi incertae sedis</taxon>
        <taxon>Zoopagomycota</taxon>
        <taxon>Kickxellomycotina</taxon>
        <taxon>Kickxellomycetes</taxon>
        <taxon>Kickxellales</taxon>
        <taxon>Kickxellaceae</taxon>
        <taxon>Coemansia</taxon>
    </lineage>
</organism>
<protein>
    <submittedName>
        <fullName evidence="1">Uncharacterized protein</fullName>
    </submittedName>
</protein>
<accession>A0ACC1KMK3</accession>
<feature type="non-terminal residue" evidence="1">
    <location>
        <position position="1"/>
    </location>
</feature>
<dbReference type="Proteomes" id="UP001140087">
    <property type="component" value="Unassembled WGS sequence"/>
</dbReference>